<name>A0A0F9T9E2_9ZZZZ</name>
<evidence type="ECO:0000313" key="3">
    <source>
        <dbReference type="EMBL" id="KKN38123.1"/>
    </source>
</evidence>
<feature type="compositionally biased region" description="Polar residues" evidence="2">
    <location>
        <begin position="754"/>
        <end position="768"/>
    </location>
</feature>
<protein>
    <submittedName>
        <fullName evidence="3">Uncharacterized protein</fullName>
    </submittedName>
</protein>
<gene>
    <name evidence="3" type="ORF">LCGC14_0756450</name>
</gene>
<dbReference type="EMBL" id="LAZR01001850">
    <property type="protein sequence ID" value="KKN38123.1"/>
    <property type="molecule type" value="Genomic_DNA"/>
</dbReference>
<feature type="region of interest" description="Disordered" evidence="2">
    <location>
        <begin position="754"/>
        <end position="806"/>
    </location>
</feature>
<evidence type="ECO:0000256" key="2">
    <source>
        <dbReference type="SAM" id="MobiDB-lite"/>
    </source>
</evidence>
<dbReference type="AlphaFoldDB" id="A0A0F9T9E2"/>
<feature type="coiled-coil region" evidence="1">
    <location>
        <begin position="591"/>
        <end position="618"/>
    </location>
</feature>
<keyword evidence="1" id="KW-0175">Coiled coil</keyword>
<organism evidence="3">
    <name type="scientific">marine sediment metagenome</name>
    <dbReference type="NCBI Taxonomy" id="412755"/>
    <lineage>
        <taxon>unclassified sequences</taxon>
        <taxon>metagenomes</taxon>
        <taxon>ecological metagenomes</taxon>
    </lineage>
</organism>
<feature type="compositionally biased region" description="Pro residues" evidence="2">
    <location>
        <begin position="773"/>
        <end position="785"/>
    </location>
</feature>
<comment type="caution">
    <text evidence="3">The sequence shown here is derived from an EMBL/GenBank/DDBJ whole genome shotgun (WGS) entry which is preliminary data.</text>
</comment>
<proteinExistence type="predicted"/>
<evidence type="ECO:0000256" key="1">
    <source>
        <dbReference type="SAM" id="Coils"/>
    </source>
</evidence>
<accession>A0A0F9T9E2</accession>
<feature type="coiled-coil region" evidence="1">
    <location>
        <begin position="442"/>
        <end position="486"/>
    </location>
</feature>
<reference evidence="3" key="1">
    <citation type="journal article" date="2015" name="Nature">
        <title>Complex archaea that bridge the gap between prokaryotes and eukaryotes.</title>
        <authorList>
            <person name="Spang A."/>
            <person name="Saw J.H."/>
            <person name="Jorgensen S.L."/>
            <person name="Zaremba-Niedzwiedzka K."/>
            <person name="Martijn J."/>
            <person name="Lind A.E."/>
            <person name="van Eijk R."/>
            <person name="Schleper C."/>
            <person name="Guy L."/>
            <person name="Ettema T.J."/>
        </authorList>
    </citation>
    <scope>NUCLEOTIDE SEQUENCE</scope>
</reference>
<feature type="non-terminal residue" evidence="3">
    <location>
        <position position="841"/>
    </location>
</feature>
<sequence length="841" mass="95402">MAENEVLFQAEIEDGTLEFFRRFDANLDRIAANSEQGFDKIDRSVRESGKTMGILAGVVGSITTAFIQMGLQAVGSIKQFISTSTNLKARVDTLGITLNLVGQRAGKSAEEIARVEEEVKSLGITTQVARTTLIRLARANIDWSEAAKLARIAQDSAVVAGINSSQAFERLILGIQKMEPELLDELGIQLRRGDAYERLAKELGKNVKELTDVERQQAILNEIYRQSEVVAGSYEAAMGSVGKQMTSLPRLMEELQLAIGGAFQETLQAKITYMSRRLKDLLKWFEENEEQVREFGHFIGVLAEQLFNLLDKVLKFAVSMPGHLEEAGIALAKYYRWLFNLDITDAEIEKRQAKLGVYFKQAITLIITYAAAGISTIVNSLGFAVDIIRGLWQLLKGEIDRFDLGEQLDADWKRHTENIINDAREAANIITDSLGMSFEGLSDDLEETGDAAEKAAEDFEKLTREAGELSEALQKVDDALNDLRKDLGAEMKAEFIQDFRDAIDRAIQESFRREDIERNFQERIRSIEESAEERREGLHDEAAKARLKLASDHSERLLRIEQTYREQLLIIQEDFTFEAEELARKRDTVGILALLRRKNRELKRAEDARNKANKSEDKNYDKQLKQLRDSLKEQGKELDKGIKDQIKRAEDARVKEYENLERSLERQRLIRGLHAQWEKDDFETDKAQRLEDLFDHFIDVEGLTREGLNVVAGEWEFFYGELDRYFEDFVSAKEQRLEGLRAALAALNVTIVTPSGRGSRTTGETPATNVAPPGQPVPEPPPPEQSVPELPTQSSESYEIARRNADRIARYNRQRQERLRELRVGDETGYYGVGQVDLRNV</sequence>